<dbReference type="RefSeq" id="WP_160917986.1">
    <property type="nucleotide sequence ID" value="NZ_WMEY01000001.1"/>
</dbReference>
<evidence type="ECO:0000259" key="1">
    <source>
        <dbReference type="Pfam" id="PF14502"/>
    </source>
</evidence>
<sequence>MEGKWEKLYSKNGLAARRIAANLLAIEPGSRIPRVSDFVTETSLGRGTIQGALRLLEEIGAIVLEARGHLGTFLVRTDRQLLWDIAGLGSVMGAMPLPYSRKYEGLATGLVQVLERMKIPFNLAFMRGSSNRIEALKAGRYDFVIVSRLAAELAIENDSSIEMVKNFRNNSYVSGHEIVFSNPNTKSIQSGMRVGIDYSSADQHLLTEYETEGIDVQLIEVNYMQLMEMLKNNEIDAAVWNKDEVIHSEGMGKGSFRSIKAQELSKKVNEATMLLHRERVELREALLDLSVIDVQELQIQVEKGEIYPHY</sequence>
<feature type="domain" description="Uncharacterised protein YhfZ C-terminal" evidence="2">
    <location>
        <begin position="78"/>
        <end position="310"/>
    </location>
</feature>
<dbReference type="Proteomes" id="UP000447833">
    <property type="component" value="Unassembled WGS sequence"/>
</dbReference>
<dbReference type="NCBIfam" id="NF041241">
    <property type="entry name" value="YhfZ_full"/>
    <property type="match status" value="1"/>
</dbReference>
<gene>
    <name evidence="3" type="ORF">GLW07_01885</name>
</gene>
<feature type="domain" description="YhfZ helix-turn-helix" evidence="1">
    <location>
        <begin position="29"/>
        <end position="74"/>
    </location>
</feature>
<dbReference type="Gene3D" id="1.10.10.10">
    <property type="entry name" value="Winged helix-like DNA-binding domain superfamily/Winged helix DNA-binding domain"/>
    <property type="match status" value="1"/>
</dbReference>
<dbReference type="InterPro" id="IPR036388">
    <property type="entry name" value="WH-like_DNA-bd_sf"/>
</dbReference>
<dbReference type="Gene3D" id="3.40.190.10">
    <property type="entry name" value="Periplasmic binding protein-like II"/>
    <property type="match status" value="2"/>
</dbReference>
<accession>A0A845EVH7</accession>
<evidence type="ECO:0000313" key="3">
    <source>
        <dbReference type="EMBL" id="MYL62098.1"/>
    </source>
</evidence>
<evidence type="ECO:0000313" key="4">
    <source>
        <dbReference type="Proteomes" id="UP000447833"/>
    </source>
</evidence>
<dbReference type="Pfam" id="PF14503">
    <property type="entry name" value="YhfZ_C"/>
    <property type="match status" value="1"/>
</dbReference>
<dbReference type="AlphaFoldDB" id="A0A845EVH7"/>
<dbReference type="SUPFAM" id="SSF46785">
    <property type="entry name" value="Winged helix' DNA-binding domain"/>
    <property type="match status" value="1"/>
</dbReference>
<dbReference type="EMBL" id="WMEY01000001">
    <property type="protein sequence ID" value="MYL62098.1"/>
    <property type="molecule type" value="Genomic_DNA"/>
</dbReference>
<dbReference type="SUPFAM" id="SSF53850">
    <property type="entry name" value="Periplasmic binding protein-like II"/>
    <property type="match status" value="1"/>
</dbReference>
<dbReference type="Pfam" id="PF14502">
    <property type="entry name" value="HTH_41"/>
    <property type="match status" value="1"/>
</dbReference>
<dbReference type="InterPro" id="IPR041444">
    <property type="entry name" value="HTH_41"/>
</dbReference>
<proteinExistence type="predicted"/>
<dbReference type="InterPro" id="IPR032791">
    <property type="entry name" value="YhfZ_C"/>
</dbReference>
<reference evidence="3 4" key="1">
    <citation type="submission" date="2019-11" db="EMBL/GenBank/DDBJ databases">
        <title>Genome sequences of 17 halophilic strains isolated from different environments.</title>
        <authorList>
            <person name="Furrow R.E."/>
        </authorList>
    </citation>
    <scope>NUCLEOTIDE SEQUENCE [LARGE SCALE GENOMIC DNA]</scope>
    <source>
        <strain evidence="3 4">22506_14_FS</strain>
    </source>
</reference>
<name>A0A845EVH7_9BACL</name>
<comment type="caution">
    <text evidence="3">The sequence shown here is derived from an EMBL/GenBank/DDBJ whole genome shotgun (WGS) entry which is preliminary data.</text>
</comment>
<protein>
    <submittedName>
        <fullName evidence="3">Transporter substrate-binding domain-containing protein</fullName>
    </submittedName>
</protein>
<evidence type="ECO:0000259" key="2">
    <source>
        <dbReference type="Pfam" id="PF14503"/>
    </source>
</evidence>
<organism evidence="3 4">
    <name type="scientific">Guptibacillus hwajinpoensis</name>
    <dbReference type="NCBI Taxonomy" id="208199"/>
    <lineage>
        <taxon>Bacteria</taxon>
        <taxon>Bacillati</taxon>
        <taxon>Bacillota</taxon>
        <taxon>Bacilli</taxon>
        <taxon>Bacillales</taxon>
        <taxon>Guptibacillaceae</taxon>
        <taxon>Guptibacillus</taxon>
    </lineage>
</organism>
<dbReference type="InterPro" id="IPR036390">
    <property type="entry name" value="WH_DNA-bd_sf"/>
</dbReference>